<proteinExistence type="predicted"/>
<feature type="domain" description="Cyclic nucleotide-binding" evidence="2">
    <location>
        <begin position="38"/>
        <end position="139"/>
    </location>
</feature>
<accession>A0A832EK13</accession>
<evidence type="ECO:0000256" key="1">
    <source>
        <dbReference type="SAM" id="MobiDB-lite"/>
    </source>
</evidence>
<dbReference type="SMART" id="SM00100">
    <property type="entry name" value="cNMP"/>
    <property type="match status" value="1"/>
</dbReference>
<organism evidence="3">
    <name type="scientific">Desulfacinum infernum</name>
    <dbReference type="NCBI Taxonomy" id="35837"/>
    <lineage>
        <taxon>Bacteria</taxon>
        <taxon>Pseudomonadati</taxon>
        <taxon>Thermodesulfobacteriota</taxon>
        <taxon>Syntrophobacteria</taxon>
        <taxon>Syntrophobacterales</taxon>
        <taxon>Syntrophobacteraceae</taxon>
        <taxon>Desulfacinum</taxon>
    </lineage>
</organism>
<dbReference type="InterPro" id="IPR018490">
    <property type="entry name" value="cNMP-bd_dom_sf"/>
</dbReference>
<comment type="caution">
    <text evidence="3">The sequence shown here is derived from an EMBL/GenBank/DDBJ whole genome shotgun (WGS) entry which is preliminary data.</text>
</comment>
<dbReference type="SUPFAM" id="SSF51206">
    <property type="entry name" value="cAMP-binding domain-like"/>
    <property type="match status" value="1"/>
</dbReference>
<reference evidence="3" key="1">
    <citation type="journal article" date="2020" name="mSystems">
        <title>Genome- and Community-Level Interaction Insights into Carbon Utilization and Element Cycling Functions of Hydrothermarchaeota in Hydrothermal Sediment.</title>
        <authorList>
            <person name="Zhou Z."/>
            <person name="Liu Y."/>
            <person name="Xu W."/>
            <person name="Pan J."/>
            <person name="Luo Z.H."/>
            <person name="Li M."/>
        </authorList>
    </citation>
    <scope>NUCLEOTIDE SEQUENCE [LARGE SCALE GENOMIC DNA]</scope>
    <source>
        <strain evidence="3">SpSt-456</strain>
    </source>
</reference>
<protein>
    <submittedName>
        <fullName evidence="3">Cyclic nucleotide-binding domain-containing protein</fullName>
    </submittedName>
</protein>
<dbReference type="CDD" id="cd00038">
    <property type="entry name" value="CAP_ED"/>
    <property type="match status" value="1"/>
</dbReference>
<dbReference type="EMBL" id="DSTK01000035">
    <property type="protein sequence ID" value="HFK97930.1"/>
    <property type="molecule type" value="Genomic_DNA"/>
</dbReference>
<dbReference type="AlphaFoldDB" id="A0A832EK13"/>
<gene>
    <name evidence="3" type="ORF">ENS06_11510</name>
</gene>
<evidence type="ECO:0000259" key="2">
    <source>
        <dbReference type="PROSITE" id="PS50042"/>
    </source>
</evidence>
<feature type="compositionally biased region" description="Basic and acidic residues" evidence="1">
    <location>
        <begin position="12"/>
        <end position="22"/>
    </location>
</feature>
<dbReference type="PROSITE" id="PS50042">
    <property type="entry name" value="CNMP_BINDING_3"/>
    <property type="match status" value="1"/>
</dbReference>
<name>A0A832EK13_9BACT</name>
<sequence length="170" mass="18681">MVNGQQRGFVGEGDKKGVGPDGKRHKRRQTMFLKKVEIFEGLSADVLERIQAMAVEERVSEGHIFFRAGEPAAFLYVLKEGQVALTTGGKAPITFPIGEAGAVFGWSALVEPRTYTATSEATMPTTVLKLDGTALLQLFEEHPKDGLLAVRRLARVMASRLKASYERFAR</sequence>
<feature type="region of interest" description="Disordered" evidence="1">
    <location>
        <begin position="1"/>
        <end position="26"/>
    </location>
</feature>
<evidence type="ECO:0000313" key="3">
    <source>
        <dbReference type="EMBL" id="HFK97930.1"/>
    </source>
</evidence>
<dbReference type="Gene3D" id="2.60.120.10">
    <property type="entry name" value="Jelly Rolls"/>
    <property type="match status" value="1"/>
</dbReference>
<dbReference type="InterPro" id="IPR000595">
    <property type="entry name" value="cNMP-bd_dom"/>
</dbReference>
<dbReference type="Pfam" id="PF00027">
    <property type="entry name" value="cNMP_binding"/>
    <property type="match status" value="1"/>
</dbReference>
<dbReference type="InterPro" id="IPR014710">
    <property type="entry name" value="RmlC-like_jellyroll"/>
</dbReference>